<gene>
    <name evidence="2" type="ORF">NDU88_004063</name>
</gene>
<dbReference type="EMBL" id="JANPWB010000008">
    <property type="protein sequence ID" value="KAJ1163607.1"/>
    <property type="molecule type" value="Genomic_DNA"/>
</dbReference>
<reference evidence="2" key="1">
    <citation type="journal article" date="2022" name="bioRxiv">
        <title>Sequencing and chromosome-scale assembly of the giantPleurodeles waltlgenome.</title>
        <authorList>
            <person name="Brown T."/>
            <person name="Elewa A."/>
            <person name="Iarovenko S."/>
            <person name="Subramanian E."/>
            <person name="Araus A.J."/>
            <person name="Petzold A."/>
            <person name="Susuki M."/>
            <person name="Suzuki K.-i.T."/>
            <person name="Hayashi T."/>
            <person name="Toyoda A."/>
            <person name="Oliveira C."/>
            <person name="Osipova E."/>
            <person name="Leigh N.D."/>
            <person name="Simon A."/>
            <person name="Yun M.H."/>
        </authorList>
    </citation>
    <scope>NUCLEOTIDE SEQUENCE</scope>
    <source>
        <strain evidence="2">20211129_DDA</strain>
        <tissue evidence="2">Liver</tissue>
    </source>
</reference>
<feature type="region of interest" description="Disordered" evidence="1">
    <location>
        <begin position="25"/>
        <end position="59"/>
    </location>
</feature>
<organism evidence="2 3">
    <name type="scientific">Pleurodeles waltl</name>
    <name type="common">Iberian ribbed newt</name>
    <dbReference type="NCBI Taxonomy" id="8319"/>
    <lineage>
        <taxon>Eukaryota</taxon>
        <taxon>Metazoa</taxon>
        <taxon>Chordata</taxon>
        <taxon>Craniata</taxon>
        <taxon>Vertebrata</taxon>
        <taxon>Euteleostomi</taxon>
        <taxon>Amphibia</taxon>
        <taxon>Batrachia</taxon>
        <taxon>Caudata</taxon>
        <taxon>Salamandroidea</taxon>
        <taxon>Salamandridae</taxon>
        <taxon>Pleurodelinae</taxon>
        <taxon>Pleurodeles</taxon>
    </lineage>
</organism>
<evidence type="ECO:0000313" key="3">
    <source>
        <dbReference type="Proteomes" id="UP001066276"/>
    </source>
</evidence>
<evidence type="ECO:0000256" key="1">
    <source>
        <dbReference type="SAM" id="MobiDB-lite"/>
    </source>
</evidence>
<comment type="caution">
    <text evidence="2">The sequence shown here is derived from an EMBL/GenBank/DDBJ whole genome shotgun (WGS) entry which is preliminary data.</text>
</comment>
<dbReference type="AlphaFoldDB" id="A0AAV7SHU4"/>
<keyword evidence="3" id="KW-1185">Reference proteome</keyword>
<proteinExistence type="predicted"/>
<feature type="compositionally biased region" description="Polar residues" evidence="1">
    <location>
        <begin position="39"/>
        <end position="52"/>
    </location>
</feature>
<dbReference type="Proteomes" id="UP001066276">
    <property type="component" value="Chromosome 4_2"/>
</dbReference>
<name>A0AAV7SHU4_PLEWA</name>
<accession>A0AAV7SHU4</accession>
<evidence type="ECO:0000313" key="2">
    <source>
        <dbReference type="EMBL" id="KAJ1163607.1"/>
    </source>
</evidence>
<sequence>MLTGWLHPSVARTAANLEAGWGLPLRRAGKAGPEPHSPTRCQMQYGAQPSHRQSAHAPSLVYAMDDADERCLPLL</sequence>
<protein>
    <submittedName>
        <fullName evidence="2">Uncharacterized protein</fullName>
    </submittedName>
</protein>